<sequence>MLTKVQSDYLKSDLVLEGVWDTIVKESPITQALPFKAINNDIIKYNVELTMPTVSWLQPRDQITENTGTFEQRTTNIYTLIGDADTDKSMIAMNPLQNPESVDIEAKAKAMAHAFDRALIFGQTTTLSSTKEFKGLMRMLAEFESATTTDLDGVNNSQVIVGHATSAALTMAMLDELLDQIKPGKPDLLLMSRRMNRWVTALQRASGSGLQMVDAKLFGLQMPSYDTIPILESDWIPDNLPNGSSSVLTISTYDQSTARAADHDNSIIFAMKISEEDVTALQAGNMTHERETFIEDSNAIRNRFSWNVSMMCKKKFSLAALINVLDVALS</sequence>
<evidence type="ECO:0000313" key="2">
    <source>
        <dbReference type="EMBL" id="QJA64033.1"/>
    </source>
</evidence>
<protein>
    <submittedName>
        <fullName evidence="1">Putative capsid protein</fullName>
    </submittedName>
</protein>
<dbReference type="InterPro" id="IPR048813">
    <property type="entry name" value="GP7-like"/>
</dbReference>
<dbReference type="SUPFAM" id="SSF56563">
    <property type="entry name" value="Major capsid protein gp5"/>
    <property type="match status" value="1"/>
</dbReference>
<dbReference type="NCBIfam" id="NF045672">
    <property type="entry name" value="MCP_gp7_epsi_15"/>
    <property type="match status" value="1"/>
</dbReference>
<dbReference type="EMBL" id="MT142503">
    <property type="protein sequence ID" value="QJA83098.1"/>
    <property type="molecule type" value="Genomic_DNA"/>
</dbReference>
<name>A0A6H1ZIV0_9ZZZZ</name>
<proteinExistence type="predicted"/>
<reference evidence="1" key="1">
    <citation type="submission" date="2020-03" db="EMBL/GenBank/DDBJ databases">
        <title>The deep terrestrial virosphere.</title>
        <authorList>
            <person name="Holmfeldt K."/>
            <person name="Nilsson E."/>
            <person name="Simone D."/>
            <person name="Lopez-Fernandez M."/>
            <person name="Wu X."/>
            <person name="de Brujin I."/>
            <person name="Lundin D."/>
            <person name="Andersson A."/>
            <person name="Bertilsson S."/>
            <person name="Dopson M."/>
        </authorList>
    </citation>
    <scope>NUCLEOTIDE SEQUENCE</scope>
    <source>
        <strain evidence="3">MM415A00315</strain>
        <strain evidence="2">MM415B00552</strain>
        <strain evidence="1">TM448A00662</strain>
    </source>
</reference>
<evidence type="ECO:0000313" key="1">
    <source>
        <dbReference type="EMBL" id="QJA47389.1"/>
    </source>
</evidence>
<dbReference type="AlphaFoldDB" id="A0A6H1ZIV0"/>
<organism evidence="1">
    <name type="scientific">viral metagenome</name>
    <dbReference type="NCBI Taxonomy" id="1070528"/>
    <lineage>
        <taxon>unclassified sequences</taxon>
        <taxon>metagenomes</taxon>
        <taxon>organismal metagenomes</taxon>
    </lineage>
</organism>
<dbReference type="EMBL" id="MT141511">
    <property type="protein sequence ID" value="QJA64033.1"/>
    <property type="molecule type" value="Genomic_DNA"/>
</dbReference>
<dbReference type="EMBL" id="MT144041">
    <property type="protein sequence ID" value="QJA47389.1"/>
    <property type="molecule type" value="Genomic_DNA"/>
</dbReference>
<evidence type="ECO:0000313" key="3">
    <source>
        <dbReference type="EMBL" id="QJA83098.1"/>
    </source>
</evidence>
<gene>
    <name evidence="3" type="ORF">MM415A00315_0023</name>
    <name evidence="2" type="ORF">MM415B00552_0023</name>
    <name evidence="1" type="ORF">TM448A00662_0011</name>
</gene>
<accession>A0A6H1ZIV0</accession>